<accession>A0AAV5LIT9</accession>
<name>A0AAV5LIT9_9ROSI</name>
<dbReference type="EMBL" id="BPVZ01000118">
    <property type="protein sequence ID" value="GKV36746.1"/>
    <property type="molecule type" value="Genomic_DNA"/>
</dbReference>
<proteinExistence type="predicted"/>
<comment type="caution">
    <text evidence="1">The sequence shown here is derived from an EMBL/GenBank/DDBJ whole genome shotgun (WGS) entry which is preliminary data.</text>
</comment>
<organism evidence="1 2">
    <name type="scientific">Rubroshorea leprosula</name>
    <dbReference type="NCBI Taxonomy" id="152421"/>
    <lineage>
        <taxon>Eukaryota</taxon>
        <taxon>Viridiplantae</taxon>
        <taxon>Streptophyta</taxon>
        <taxon>Embryophyta</taxon>
        <taxon>Tracheophyta</taxon>
        <taxon>Spermatophyta</taxon>
        <taxon>Magnoliopsida</taxon>
        <taxon>eudicotyledons</taxon>
        <taxon>Gunneridae</taxon>
        <taxon>Pentapetalae</taxon>
        <taxon>rosids</taxon>
        <taxon>malvids</taxon>
        <taxon>Malvales</taxon>
        <taxon>Dipterocarpaceae</taxon>
        <taxon>Rubroshorea</taxon>
    </lineage>
</organism>
<evidence type="ECO:0000313" key="2">
    <source>
        <dbReference type="Proteomes" id="UP001054252"/>
    </source>
</evidence>
<gene>
    <name evidence="1" type="ORF">SLEP1_g44843</name>
</gene>
<reference evidence="1 2" key="1">
    <citation type="journal article" date="2021" name="Commun. Biol.">
        <title>The genome of Shorea leprosula (Dipterocarpaceae) highlights the ecological relevance of drought in aseasonal tropical rainforests.</title>
        <authorList>
            <person name="Ng K.K.S."/>
            <person name="Kobayashi M.J."/>
            <person name="Fawcett J.A."/>
            <person name="Hatakeyama M."/>
            <person name="Paape T."/>
            <person name="Ng C.H."/>
            <person name="Ang C.C."/>
            <person name="Tnah L.H."/>
            <person name="Lee C.T."/>
            <person name="Nishiyama T."/>
            <person name="Sese J."/>
            <person name="O'Brien M.J."/>
            <person name="Copetti D."/>
            <person name="Mohd Noor M.I."/>
            <person name="Ong R.C."/>
            <person name="Putra M."/>
            <person name="Sireger I.Z."/>
            <person name="Indrioko S."/>
            <person name="Kosugi Y."/>
            <person name="Izuno A."/>
            <person name="Isagi Y."/>
            <person name="Lee S.L."/>
            <person name="Shimizu K.K."/>
        </authorList>
    </citation>
    <scope>NUCLEOTIDE SEQUENCE [LARGE SCALE GENOMIC DNA]</scope>
    <source>
        <strain evidence="1">214</strain>
    </source>
</reference>
<evidence type="ECO:0000313" key="1">
    <source>
        <dbReference type="EMBL" id="GKV36746.1"/>
    </source>
</evidence>
<protein>
    <submittedName>
        <fullName evidence="1">Uncharacterized protein</fullName>
    </submittedName>
</protein>
<keyword evidence="2" id="KW-1185">Reference proteome</keyword>
<dbReference type="Proteomes" id="UP001054252">
    <property type="component" value="Unassembled WGS sequence"/>
</dbReference>
<sequence>MISVAGALLWIVLWYNNPIIRAPALLIMGEMDYFTKFPGMEDYKRSGILK</sequence>
<dbReference type="AlphaFoldDB" id="A0AAV5LIT9"/>